<evidence type="ECO:0000256" key="3">
    <source>
        <dbReference type="ARBA" id="ARBA00007353"/>
    </source>
</evidence>
<keyword evidence="4" id="KW-0808">Transferase</keyword>
<dbReference type="PANTHER" id="PTHR30616">
    <property type="entry name" value="UNCHARACTERIZED PROTEIN YFIH"/>
    <property type="match status" value="1"/>
</dbReference>
<comment type="similarity">
    <text evidence="3">Belongs to the purine nucleoside phosphorylase YfiH/LACC1 family.</text>
</comment>
<dbReference type="InterPro" id="IPR011324">
    <property type="entry name" value="Cytotoxic_necrot_fac-like_cat"/>
</dbReference>
<evidence type="ECO:0000256" key="7">
    <source>
        <dbReference type="ARBA" id="ARBA00022833"/>
    </source>
</evidence>
<dbReference type="GO" id="GO:0016787">
    <property type="term" value="F:hydrolase activity"/>
    <property type="evidence" value="ECO:0007669"/>
    <property type="project" value="UniProtKB-KW"/>
</dbReference>
<evidence type="ECO:0000256" key="5">
    <source>
        <dbReference type="ARBA" id="ARBA00022723"/>
    </source>
</evidence>
<dbReference type="Gene3D" id="3.60.140.10">
    <property type="entry name" value="CNF1/YfiH-like putative cysteine hydrolases"/>
    <property type="match status" value="1"/>
</dbReference>
<evidence type="ECO:0000256" key="4">
    <source>
        <dbReference type="ARBA" id="ARBA00022679"/>
    </source>
</evidence>
<evidence type="ECO:0000256" key="1">
    <source>
        <dbReference type="ARBA" id="ARBA00000553"/>
    </source>
</evidence>
<gene>
    <name evidence="11" type="ORF">GKZ27_06140</name>
</gene>
<evidence type="ECO:0000256" key="8">
    <source>
        <dbReference type="ARBA" id="ARBA00047989"/>
    </source>
</evidence>
<comment type="catalytic activity">
    <reaction evidence="1">
        <text>inosine + phosphate = alpha-D-ribose 1-phosphate + hypoxanthine</text>
        <dbReference type="Rhea" id="RHEA:27646"/>
        <dbReference type="ChEBI" id="CHEBI:17368"/>
        <dbReference type="ChEBI" id="CHEBI:17596"/>
        <dbReference type="ChEBI" id="CHEBI:43474"/>
        <dbReference type="ChEBI" id="CHEBI:57720"/>
        <dbReference type="EC" id="2.4.2.1"/>
    </reaction>
    <physiologicalReaction direction="left-to-right" evidence="1">
        <dbReference type="Rhea" id="RHEA:27647"/>
    </physiologicalReaction>
</comment>
<comment type="catalytic activity">
    <reaction evidence="10">
        <text>S-methyl-5'-thioadenosine + phosphate = 5-(methylsulfanyl)-alpha-D-ribose 1-phosphate + adenine</text>
        <dbReference type="Rhea" id="RHEA:11852"/>
        <dbReference type="ChEBI" id="CHEBI:16708"/>
        <dbReference type="ChEBI" id="CHEBI:17509"/>
        <dbReference type="ChEBI" id="CHEBI:43474"/>
        <dbReference type="ChEBI" id="CHEBI:58533"/>
        <dbReference type="EC" id="2.4.2.28"/>
    </reaction>
    <physiologicalReaction direction="left-to-right" evidence="10">
        <dbReference type="Rhea" id="RHEA:11853"/>
    </physiologicalReaction>
</comment>
<comment type="catalytic activity">
    <reaction evidence="8">
        <text>adenosine + H2O + H(+) = inosine + NH4(+)</text>
        <dbReference type="Rhea" id="RHEA:24408"/>
        <dbReference type="ChEBI" id="CHEBI:15377"/>
        <dbReference type="ChEBI" id="CHEBI:15378"/>
        <dbReference type="ChEBI" id="CHEBI:16335"/>
        <dbReference type="ChEBI" id="CHEBI:17596"/>
        <dbReference type="ChEBI" id="CHEBI:28938"/>
        <dbReference type="EC" id="3.5.4.4"/>
    </reaction>
    <physiologicalReaction direction="left-to-right" evidence="8">
        <dbReference type="Rhea" id="RHEA:24409"/>
    </physiologicalReaction>
</comment>
<dbReference type="AlphaFoldDB" id="A0A6N8JPK9"/>
<evidence type="ECO:0000256" key="2">
    <source>
        <dbReference type="ARBA" id="ARBA00003215"/>
    </source>
</evidence>
<dbReference type="SUPFAM" id="SSF64438">
    <property type="entry name" value="CNF1/YfiH-like putative cysteine hydrolases"/>
    <property type="match status" value="1"/>
</dbReference>
<dbReference type="InterPro" id="IPR003730">
    <property type="entry name" value="Cu_polyphenol_OxRdtase"/>
</dbReference>
<dbReference type="RefSeq" id="WP_160345922.1">
    <property type="nucleotide sequence ID" value="NZ_JAOAKZ010000040.1"/>
</dbReference>
<evidence type="ECO:0000313" key="12">
    <source>
        <dbReference type="Proteomes" id="UP000463388"/>
    </source>
</evidence>
<comment type="caution">
    <text evidence="11">The sequence shown here is derived from an EMBL/GenBank/DDBJ whole genome shotgun (WGS) entry which is preliminary data.</text>
</comment>
<comment type="function">
    <text evidence="2">Purine nucleoside enzyme that catalyzes the phosphorolysis of adenosine and inosine nucleosides, yielding D-ribose 1-phosphate and the respective free bases, adenine and hypoxanthine. Also catalyzes the phosphorolysis of S-methyl-5'-thioadenosine into adenine and S-methyl-5-thio-alpha-D-ribose 1-phosphate. Also has adenosine deaminase activity.</text>
</comment>
<keyword evidence="6" id="KW-0378">Hydrolase</keyword>
<sequence>MGTTVLPSPRLEQDLLGAIPVLTDNALARTLGVRVAFTGREGGVSDGCYGALNLGNHVNDDPAAVAENVARAARALGADPTEVLVANQVHGTRIVAVRDSGPAALQTARAEAAAGADGFIVTVPGALALLCFADCTPVILVSPSGSFAVAHAGWRGCVGGIASAAARALAEADQVSPAALNVYIGPHIGPCCFEVGDEVAVRFRDAFGSACVEGDGRHVSMAAAIAADLASAGVDGRRIVSAGVCTQCHPDRYFSYRASGGVCGRHGALAYRSER</sequence>
<evidence type="ECO:0000256" key="9">
    <source>
        <dbReference type="ARBA" id="ARBA00048968"/>
    </source>
</evidence>
<dbReference type="OrthoDB" id="4279at2"/>
<keyword evidence="7" id="KW-0862">Zinc</keyword>
<name>A0A6N8JPK9_9ACTN</name>
<keyword evidence="12" id="KW-1185">Reference proteome</keyword>
<reference evidence="11 12" key="1">
    <citation type="submission" date="2019-12" db="EMBL/GenBank/DDBJ databases">
        <title>Microbes associate with the intestines of laboratory mice.</title>
        <authorList>
            <person name="Navarre W."/>
            <person name="Wong E."/>
        </authorList>
    </citation>
    <scope>NUCLEOTIDE SEQUENCE [LARGE SCALE GENOMIC DNA]</scope>
    <source>
        <strain evidence="11 12">NM66_B29</strain>
    </source>
</reference>
<comment type="catalytic activity">
    <reaction evidence="9">
        <text>adenosine + phosphate = alpha-D-ribose 1-phosphate + adenine</text>
        <dbReference type="Rhea" id="RHEA:27642"/>
        <dbReference type="ChEBI" id="CHEBI:16335"/>
        <dbReference type="ChEBI" id="CHEBI:16708"/>
        <dbReference type="ChEBI" id="CHEBI:43474"/>
        <dbReference type="ChEBI" id="CHEBI:57720"/>
        <dbReference type="EC" id="2.4.2.1"/>
    </reaction>
    <physiologicalReaction direction="left-to-right" evidence="9">
        <dbReference type="Rhea" id="RHEA:27643"/>
    </physiologicalReaction>
</comment>
<protein>
    <submittedName>
        <fullName evidence="11">Laccase domain-containing protein</fullName>
    </submittedName>
</protein>
<dbReference type="EMBL" id="WSRR01000011">
    <property type="protein sequence ID" value="MVX61034.1"/>
    <property type="molecule type" value="Genomic_DNA"/>
</dbReference>
<dbReference type="InterPro" id="IPR038371">
    <property type="entry name" value="Cu_polyphenol_OxRdtase_sf"/>
</dbReference>
<dbReference type="GO" id="GO:0005507">
    <property type="term" value="F:copper ion binding"/>
    <property type="evidence" value="ECO:0007669"/>
    <property type="project" value="TreeGrafter"/>
</dbReference>
<keyword evidence="5" id="KW-0479">Metal-binding</keyword>
<dbReference type="GO" id="GO:0017061">
    <property type="term" value="F:S-methyl-5-thioadenosine phosphorylase activity"/>
    <property type="evidence" value="ECO:0007669"/>
    <property type="project" value="UniProtKB-EC"/>
</dbReference>
<accession>A0A6N8JPK9</accession>
<dbReference type="Proteomes" id="UP000463388">
    <property type="component" value="Unassembled WGS sequence"/>
</dbReference>
<evidence type="ECO:0000313" key="11">
    <source>
        <dbReference type="EMBL" id="MVX61034.1"/>
    </source>
</evidence>
<organism evidence="11 12">
    <name type="scientific">Adlercreutzia mucosicola</name>
    <dbReference type="NCBI Taxonomy" id="580026"/>
    <lineage>
        <taxon>Bacteria</taxon>
        <taxon>Bacillati</taxon>
        <taxon>Actinomycetota</taxon>
        <taxon>Coriobacteriia</taxon>
        <taxon>Eggerthellales</taxon>
        <taxon>Eggerthellaceae</taxon>
        <taxon>Adlercreutzia</taxon>
    </lineage>
</organism>
<dbReference type="Pfam" id="PF02578">
    <property type="entry name" value="Cu-oxidase_4"/>
    <property type="match status" value="1"/>
</dbReference>
<dbReference type="PANTHER" id="PTHR30616:SF2">
    <property type="entry name" value="PURINE NUCLEOSIDE PHOSPHORYLASE LACC1"/>
    <property type="match status" value="1"/>
</dbReference>
<proteinExistence type="inferred from homology"/>
<evidence type="ECO:0000256" key="6">
    <source>
        <dbReference type="ARBA" id="ARBA00022801"/>
    </source>
</evidence>
<evidence type="ECO:0000256" key="10">
    <source>
        <dbReference type="ARBA" id="ARBA00049893"/>
    </source>
</evidence>
<dbReference type="CDD" id="cd16833">
    <property type="entry name" value="YfiH"/>
    <property type="match status" value="1"/>
</dbReference>